<dbReference type="Gene3D" id="3.40.50.300">
    <property type="entry name" value="P-loop containing nucleotide triphosphate hydrolases"/>
    <property type="match status" value="1"/>
</dbReference>
<keyword evidence="2" id="KW-1185">Reference proteome</keyword>
<comment type="caution">
    <text evidence="1">The sequence shown here is derived from an EMBL/GenBank/DDBJ whole genome shotgun (WGS) entry which is preliminary data.</text>
</comment>
<dbReference type="OrthoDB" id="835620at2"/>
<evidence type="ECO:0000313" key="1">
    <source>
        <dbReference type="EMBL" id="RXG12854.1"/>
    </source>
</evidence>
<accession>A0A4Q0NS26</accession>
<protein>
    <recommendedName>
        <fullName evidence="3">DNA replication protein DnaC</fullName>
    </recommendedName>
</protein>
<dbReference type="EMBL" id="QOVK01000029">
    <property type="protein sequence ID" value="RXG12854.1"/>
    <property type="molecule type" value="Genomic_DNA"/>
</dbReference>
<name>A0A4Q0NS26_9FLAO</name>
<evidence type="ECO:0000313" key="2">
    <source>
        <dbReference type="Proteomes" id="UP000289859"/>
    </source>
</evidence>
<dbReference type="SUPFAM" id="SSF52540">
    <property type="entry name" value="P-loop containing nucleoside triphosphate hydrolases"/>
    <property type="match status" value="1"/>
</dbReference>
<dbReference type="Proteomes" id="UP000289859">
    <property type="component" value="Unassembled WGS sequence"/>
</dbReference>
<dbReference type="RefSeq" id="WP_128767052.1">
    <property type="nucleotide sequence ID" value="NZ_JBHUOO010000001.1"/>
</dbReference>
<dbReference type="AlphaFoldDB" id="A0A4Q0NS26"/>
<organism evidence="1 2">
    <name type="scientific">Leeuwenhoekiella polynyae</name>
    <dbReference type="NCBI Taxonomy" id="1550906"/>
    <lineage>
        <taxon>Bacteria</taxon>
        <taxon>Pseudomonadati</taxon>
        <taxon>Bacteroidota</taxon>
        <taxon>Flavobacteriia</taxon>
        <taxon>Flavobacteriales</taxon>
        <taxon>Flavobacteriaceae</taxon>
        <taxon>Leeuwenhoekiella</taxon>
    </lineage>
</organism>
<gene>
    <name evidence="1" type="ORF">DSM02_3858</name>
</gene>
<dbReference type="InterPro" id="IPR027417">
    <property type="entry name" value="P-loop_NTPase"/>
</dbReference>
<evidence type="ECO:0008006" key="3">
    <source>
        <dbReference type="Google" id="ProtNLM"/>
    </source>
</evidence>
<reference evidence="1 2" key="1">
    <citation type="submission" date="2018-07" db="EMBL/GenBank/DDBJ databases">
        <title>Leeuwenhoekiella genomics.</title>
        <authorList>
            <person name="Tahon G."/>
            <person name="Willems A."/>
        </authorList>
    </citation>
    <scope>NUCLEOTIDE SEQUENCE [LARGE SCALE GENOMIC DNA]</scope>
    <source>
        <strain evidence="1 2">LMG 29608</strain>
    </source>
</reference>
<proteinExistence type="predicted"/>
<sequence>MANPCEIIEGGITYPLGRMQGKKMIYDFQKMLVYLDAKGKLLFGPHFKIYESDHPLLFKLCNYFIADKTNCEAMHLDPKKGLILSGPVGCGKTSLMKLIRYMIPHQRPYEVIPCRNITFAFNHLGYKVIQEHGDGHFYCFDDLGTEAIGRHYGKDCNVMGEILCNRYELFLKHKIKTHITTNLNATELEDKYGVRVRSRMRELFNLIAFDKNVEDKRI</sequence>